<evidence type="ECO:0000313" key="6">
    <source>
        <dbReference type="Proteomes" id="UP001597034"/>
    </source>
</evidence>
<evidence type="ECO:0000256" key="1">
    <source>
        <dbReference type="ARBA" id="ARBA00022741"/>
    </source>
</evidence>
<dbReference type="Gene3D" id="3.30.1330.20">
    <property type="entry name" value="Tubulin/FtsZ, C-terminal domain"/>
    <property type="match status" value="1"/>
</dbReference>
<dbReference type="InterPro" id="IPR036525">
    <property type="entry name" value="Tubulin/FtsZ_GTPase_sf"/>
</dbReference>
<keyword evidence="2" id="KW-0342">GTP-binding</keyword>
<dbReference type="Pfam" id="PF00091">
    <property type="entry name" value="Tubulin"/>
    <property type="match status" value="1"/>
</dbReference>
<feature type="domain" description="Tubulin/FtsZ GTPase" evidence="4">
    <location>
        <begin position="207"/>
        <end position="300"/>
    </location>
</feature>
<keyword evidence="6" id="KW-1185">Reference proteome</keyword>
<reference evidence="5 6" key="1">
    <citation type="journal article" date="2019" name="Int. J. Syst. Evol. Microbiol.">
        <title>The Global Catalogue of Microorganisms (GCM) 10K type strain sequencing project: providing services to taxonomists for standard genome sequencing and annotation.</title>
        <authorList>
            <consortium name="The Broad Institute Genomics Platform"/>
            <consortium name="The Broad Institute Genome Sequencing Center for Infectious Disease"/>
            <person name="Wu L."/>
            <person name="Ma J."/>
        </authorList>
    </citation>
    <scope>NUCLEOTIDE SEQUENCE [LARGE SCALE GENOMIC DNA]</scope>
    <source>
        <strain evidence="5 6">CGMCC 1.10390</strain>
    </source>
</reference>
<dbReference type="RefSeq" id="WP_256398650.1">
    <property type="nucleotide sequence ID" value="NZ_JANHJR010000001.1"/>
</dbReference>
<feature type="compositionally biased region" description="Gly residues" evidence="3">
    <location>
        <begin position="116"/>
        <end position="128"/>
    </location>
</feature>
<keyword evidence="5" id="KW-0131">Cell cycle</keyword>
<gene>
    <name evidence="5" type="ORF">ACFSBL_09050</name>
</gene>
<proteinExistence type="predicted"/>
<organism evidence="5 6">
    <name type="scientific">Haloarchaeobius litoreus</name>
    <dbReference type="NCBI Taxonomy" id="755306"/>
    <lineage>
        <taxon>Archaea</taxon>
        <taxon>Methanobacteriati</taxon>
        <taxon>Methanobacteriota</taxon>
        <taxon>Stenosarchaea group</taxon>
        <taxon>Halobacteria</taxon>
        <taxon>Halobacteriales</taxon>
        <taxon>Halorubellaceae</taxon>
        <taxon>Haloarchaeobius</taxon>
    </lineage>
</organism>
<dbReference type="PRINTS" id="PR00423">
    <property type="entry name" value="CELLDVISFTSZ"/>
</dbReference>
<evidence type="ECO:0000256" key="2">
    <source>
        <dbReference type="ARBA" id="ARBA00023134"/>
    </source>
</evidence>
<sequence>MTYLFVGAGQAGSAIVDAVFEYTSDSTLGLFGGNDITALAEPMVFNSTIRDLQNLSNVDEADQFGIAEQHGIVDGTTAGFEERVTGGFGRDPVEADEVMGEHVDEVVDLLRRRFGSGGGLATDGGDPGWNGEDRTDEYDDGWNDDPVDGRDDGWNDEPVDERDDGWNDDPDDEWGEESGDGWEDDDVDRQVQDLESEVRGESSDATESEEIQFAFVCLGLGGGTGCGIAPHIVDAIDEYTDGRASIVALAILPNTMGPMTTGGDGESGGGAGRQAWNARYGLDRLEEKVDGIVLVDNQRISYQAAAESQFAEYNEYVAAGIYDLVAGPVLSGIDPSDYADIDTPDIDVQDVVTSLSFGVGGGDSKAGYAALGRAATMTRSLSGYLVPFVGKKEVDSAALVRLATSKQSVSDLDPSDAQKAIGLVRAPSSYLTGGGNRIETSTIREYLQAQCALQEVNLGVALNDRNLATVTTLLTYEREDVSRLAEIDEKAAEYEDRTEAMVQ</sequence>
<accession>A0ABD6DHQ0</accession>
<evidence type="ECO:0000256" key="3">
    <source>
        <dbReference type="SAM" id="MobiDB-lite"/>
    </source>
</evidence>
<keyword evidence="5" id="KW-0132">Cell division</keyword>
<dbReference type="Proteomes" id="UP001597034">
    <property type="component" value="Unassembled WGS sequence"/>
</dbReference>
<evidence type="ECO:0000313" key="5">
    <source>
        <dbReference type="EMBL" id="MFD1645829.1"/>
    </source>
</evidence>
<dbReference type="SUPFAM" id="SSF52490">
    <property type="entry name" value="Tubulin nucleotide-binding domain-like"/>
    <property type="match status" value="1"/>
</dbReference>
<dbReference type="GO" id="GO:0051301">
    <property type="term" value="P:cell division"/>
    <property type="evidence" value="ECO:0007669"/>
    <property type="project" value="UniProtKB-KW"/>
</dbReference>
<dbReference type="InterPro" id="IPR037103">
    <property type="entry name" value="Tubulin/FtsZ-like_C"/>
</dbReference>
<dbReference type="InterPro" id="IPR003008">
    <property type="entry name" value="Tubulin_FtsZ_GTPase"/>
</dbReference>
<feature type="compositionally biased region" description="Acidic residues" evidence="3">
    <location>
        <begin position="134"/>
        <end position="146"/>
    </location>
</feature>
<protein>
    <submittedName>
        <fullName evidence="5">Cell division protein FtsZ</fullName>
    </submittedName>
</protein>
<evidence type="ECO:0000259" key="4">
    <source>
        <dbReference type="Pfam" id="PF00091"/>
    </source>
</evidence>
<name>A0ABD6DHQ0_9EURY</name>
<comment type="caution">
    <text evidence="5">The sequence shown here is derived from an EMBL/GenBank/DDBJ whole genome shotgun (WGS) entry which is preliminary data.</text>
</comment>
<dbReference type="AlphaFoldDB" id="A0ABD6DHQ0"/>
<feature type="region of interest" description="Disordered" evidence="3">
    <location>
        <begin position="116"/>
        <end position="186"/>
    </location>
</feature>
<dbReference type="GO" id="GO:0005525">
    <property type="term" value="F:GTP binding"/>
    <property type="evidence" value="ECO:0007669"/>
    <property type="project" value="UniProtKB-KW"/>
</dbReference>
<feature type="compositionally biased region" description="Acidic residues" evidence="3">
    <location>
        <begin position="154"/>
        <end position="186"/>
    </location>
</feature>
<keyword evidence="1" id="KW-0547">Nucleotide-binding</keyword>
<dbReference type="Gene3D" id="3.40.50.1440">
    <property type="entry name" value="Tubulin/FtsZ, GTPase domain"/>
    <property type="match status" value="2"/>
</dbReference>
<dbReference type="EMBL" id="JBHUDO010000002">
    <property type="protein sequence ID" value="MFD1645829.1"/>
    <property type="molecule type" value="Genomic_DNA"/>
</dbReference>